<organism evidence="3 4">
    <name type="scientific">Acrobeloides nanus</name>
    <dbReference type="NCBI Taxonomy" id="290746"/>
    <lineage>
        <taxon>Eukaryota</taxon>
        <taxon>Metazoa</taxon>
        <taxon>Ecdysozoa</taxon>
        <taxon>Nematoda</taxon>
        <taxon>Chromadorea</taxon>
        <taxon>Rhabditida</taxon>
        <taxon>Tylenchina</taxon>
        <taxon>Cephalobomorpha</taxon>
        <taxon>Cephaloboidea</taxon>
        <taxon>Cephalobidae</taxon>
        <taxon>Acrobeloides</taxon>
    </lineage>
</organism>
<proteinExistence type="predicted"/>
<name>A0A914C884_9BILA</name>
<dbReference type="GO" id="GO:0043235">
    <property type="term" value="C:receptor complex"/>
    <property type="evidence" value="ECO:0007669"/>
    <property type="project" value="TreeGrafter"/>
</dbReference>
<dbReference type="GO" id="GO:0005524">
    <property type="term" value="F:ATP binding"/>
    <property type="evidence" value="ECO:0007669"/>
    <property type="project" value="InterPro"/>
</dbReference>
<dbReference type="SMART" id="SM00219">
    <property type="entry name" value="TyrKc"/>
    <property type="match status" value="1"/>
</dbReference>
<dbReference type="InterPro" id="IPR050122">
    <property type="entry name" value="RTK"/>
</dbReference>
<dbReference type="GO" id="GO:0008284">
    <property type="term" value="P:positive regulation of cell population proliferation"/>
    <property type="evidence" value="ECO:0007669"/>
    <property type="project" value="TreeGrafter"/>
</dbReference>
<accession>A0A914C884</accession>
<dbReference type="InterPro" id="IPR011009">
    <property type="entry name" value="Kinase-like_dom_sf"/>
</dbReference>
<evidence type="ECO:0000313" key="4">
    <source>
        <dbReference type="WBParaSite" id="ACRNAN_Path_559.g2108.t1"/>
    </source>
</evidence>
<dbReference type="WBParaSite" id="ACRNAN_Path_559.g2108.t1">
    <property type="protein sequence ID" value="ACRNAN_Path_559.g2108.t1"/>
    <property type="gene ID" value="ACRNAN_Path_559.g2108"/>
</dbReference>
<dbReference type="Pfam" id="PF07714">
    <property type="entry name" value="PK_Tyr_Ser-Thr"/>
    <property type="match status" value="1"/>
</dbReference>
<dbReference type="AlphaFoldDB" id="A0A914C884"/>
<dbReference type="Gene3D" id="1.10.510.10">
    <property type="entry name" value="Transferase(Phosphotransferase) domain 1"/>
    <property type="match status" value="1"/>
</dbReference>
<evidence type="ECO:0000256" key="1">
    <source>
        <dbReference type="SAM" id="MobiDB-lite"/>
    </source>
</evidence>
<dbReference type="GO" id="GO:0043066">
    <property type="term" value="P:negative regulation of apoptotic process"/>
    <property type="evidence" value="ECO:0007669"/>
    <property type="project" value="TreeGrafter"/>
</dbReference>
<keyword evidence="3" id="KW-1185">Reference proteome</keyword>
<reference evidence="4" key="1">
    <citation type="submission" date="2022-11" db="UniProtKB">
        <authorList>
            <consortium name="WormBaseParasite"/>
        </authorList>
    </citation>
    <scope>IDENTIFICATION</scope>
</reference>
<dbReference type="GO" id="GO:0022008">
    <property type="term" value="P:neurogenesis"/>
    <property type="evidence" value="ECO:0007669"/>
    <property type="project" value="TreeGrafter"/>
</dbReference>
<dbReference type="GO" id="GO:0007169">
    <property type="term" value="P:cell surface receptor protein tyrosine kinase signaling pathway"/>
    <property type="evidence" value="ECO:0007669"/>
    <property type="project" value="TreeGrafter"/>
</dbReference>
<feature type="compositionally biased region" description="Polar residues" evidence="1">
    <location>
        <begin position="175"/>
        <end position="192"/>
    </location>
</feature>
<dbReference type="PANTHER" id="PTHR24416">
    <property type="entry name" value="TYROSINE-PROTEIN KINASE RECEPTOR"/>
    <property type="match status" value="1"/>
</dbReference>
<dbReference type="InterPro" id="IPR000719">
    <property type="entry name" value="Prot_kinase_dom"/>
</dbReference>
<feature type="compositionally biased region" description="Basic and acidic residues" evidence="1">
    <location>
        <begin position="193"/>
        <end position="210"/>
    </location>
</feature>
<feature type="region of interest" description="Disordered" evidence="1">
    <location>
        <begin position="220"/>
        <end position="239"/>
    </location>
</feature>
<dbReference type="SUPFAM" id="SSF56112">
    <property type="entry name" value="Protein kinase-like (PK-like)"/>
    <property type="match status" value="1"/>
</dbReference>
<sequence length="255" mass="29680">MKNSKHVEITDFGLSGLIQNDITTPYSIPYRWVAMECLKDPKKNLYCEATDVWSFGITCWEILTFARPPYEDVDLGPPNVMQSLYNYLNNGNRLPRPERCSLELFETLLLCWAPKHTSRPNFKTLKETFNKYNDTPNRFVLTKKPTNDIEMNNQAFIKVYEDAYRKENESKNRKNSYQLESEQVTGQGFEQEISNHSESEQDDSNIHNDINKDFNSIKEYLYSNPNNEGSSHRCDEDELDNSNNDVLAFGLQSKV</sequence>
<dbReference type="GO" id="GO:0009925">
    <property type="term" value="C:basal plasma membrane"/>
    <property type="evidence" value="ECO:0007669"/>
    <property type="project" value="TreeGrafter"/>
</dbReference>
<dbReference type="PROSITE" id="PS50011">
    <property type="entry name" value="PROTEIN_KINASE_DOM"/>
    <property type="match status" value="1"/>
</dbReference>
<evidence type="ECO:0000259" key="2">
    <source>
        <dbReference type="PROSITE" id="PS50011"/>
    </source>
</evidence>
<feature type="region of interest" description="Disordered" evidence="1">
    <location>
        <begin position="169"/>
        <end position="210"/>
    </location>
</feature>
<dbReference type="PANTHER" id="PTHR24416:SF566">
    <property type="entry name" value="EPIDERMAL GROWTH FACTOR RECEPTOR"/>
    <property type="match status" value="1"/>
</dbReference>
<evidence type="ECO:0000313" key="3">
    <source>
        <dbReference type="Proteomes" id="UP000887540"/>
    </source>
</evidence>
<dbReference type="Proteomes" id="UP000887540">
    <property type="component" value="Unplaced"/>
</dbReference>
<dbReference type="GO" id="GO:0004714">
    <property type="term" value="F:transmembrane receptor protein tyrosine kinase activity"/>
    <property type="evidence" value="ECO:0007669"/>
    <property type="project" value="TreeGrafter"/>
</dbReference>
<dbReference type="InterPro" id="IPR001245">
    <property type="entry name" value="Ser-Thr/Tyr_kinase_cat_dom"/>
</dbReference>
<dbReference type="InterPro" id="IPR020635">
    <property type="entry name" value="Tyr_kinase_cat_dom"/>
</dbReference>
<feature type="domain" description="Protein kinase" evidence="2">
    <location>
        <begin position="1"/>
        <end position="140"/>
    </location>
</feature>
<protein>
    <submittedName>
        <fullName evidence="4">Protein kinase domain-containing protein</fullName>
    </submittedName>
</protein>